<dbReference type="Proteomes" id="UP000001261">
    <property type="component" value="Unassembled WGS sequence"/>
</dbReference>
<reference evidence="3" key="1">
    <citation type="journal article" date="2009" name="Genome Res.">
        <title>Comparative genomic analyses of the human fungal pathogens Coccidioides and their relatives.</title>
        <authorList>
            <person name="Sharpton T.J."/>
            <person name="Stajich J.E."/>
            <person name="Rounsley S.D."/>
            <person name="Gardner M.J."/>
            <person name="Wortman J.R."/>
            <person name="Jordar V.S."/>
            <person name="Maiti R."/>
            <person name="Kodira C.D."/>
            <person name="Neafsey D.E."/>
            <person name="Zeng Q."/>
            <person name="Hung C.-Y."/>
            <person name="McMahan C."/>
            <person name="Muszewska A."/>
            <person name="Grynberg M."/>
            <person name="Mandel M.A."/>
            <person name="Kellner E.M."/>
            <person name="Barker B.M."/>
            <person name="Galgiani J.N."/>
            <person name="Orbach M.J."/>
            <person name="Kirkland T.N."/>
            <person name="Cole G.T."/>
            <person name="Henn M.R."/>
            <person name="Birren B.W."/>
            <person name="Taylor J.W."/>
        </authorList>
    </citation>
    <scope>NUCLEOTIDE SEQUENCE [LARGE SCALE GENOMIC DNA]</scope>
    <source>
        <strain evidence="3">RS</strain>
    </source>
</reference>
<name>J3K650_COCIM</name>
<gene>
    <name evidence="2" type="ORF">CIMG_08757</name>
</gene>
<accession>J3K650</accession>
<reference evidence="3" key="2">
    <citation type="journal article" date="2010" name="Genome Res.">
        <title>Population genomic sequencing of Coccidioides fungi reveals recent hybridization and transposon control.</title>
        <authorList>
            <person name="Neafsey D.E."/>
            <person name="Barker B.M."/>
            <person name="Sharpton T.J."/>
            <person name="Stajich J.E."/>
            <person name="Park D.J."/>
            <person name="Whiston E."/>
            <person name="Hung C.-Y."/>
            <person name="McMahan C."/>
            <person name="White J."/>
            <person name="Sykes S."/>
            <person name="Heiman D."/>
            <person name="Young S."/>
            <person name="Zeng Q."/>
            <person name="Abouelleil A."/>
            <person name="Aftuck L."/>
            <person name="Bessette D."/>
            <person name="Brown A."/>
            <person name="FitzGerald M."/>
            <person name="Lui A."/>
            <person name="Macdonald J.P."/>
            <person name="Priest M."/>
            <person name="Orbach M.J."/>
            <person name="Galgiani J.N."/>
            <person name="Kirkland T.N."/>
            <person name="Cole G.T."/>
            <person name="Birren B.W."/>
            <person name="Henn M.R."/>
            <person name="Taylor J.W."/>
            <person name="Rounsley S.D."/>
        </authorList>
    </citation>
    <scope>GENOME REANNOTATION</scope>
    <source>
        <strain evidence="3">RS</strain>
    </source>
</reference>
<dbReference type="VEuPathDB" id="FungiDB:CIMG_08757"/>
<dbReference type="KEGG" id="cim:CIMG_08757"/>
<sequence>MPDWRPSNLQPSPTLHESKSDADLRAELIAPGKEKERDRKQNWVLKDIRMRRKFLKEMVFCCQLIKSDSKGAPIEPVFLQLLRGSLHRHSSIVFGYPGTVPFLLLKYCKWRRCGQGVDQGRSCMLLGQVKSAVNVLQEAPDNILLELRCEVLTVIASLRKRLTIPSDGCCGILNKLLAKVETIEELKKKGVVESIGPMRLSPQDIRFWHVSTVQRPVKDSLPSFYSAKEVH</sequence>
<dbReference type="RefSeq" id="XP_001241594.2">
    <property type="nucleotide sequence ID" value="XM_001241593.2"/>
</dbReference>
<dbReference type="AlphaFoldDB" id="J3K650"/>
<proteinExistence type="predicted"/>
<evidence type="ECO:0000313" key="2">
    <source>
        <dbReference type="EMBL" id="EAS30011.3"/>
    </source>
</evidence>
<organism evidence="2 3">
    <name type="scientific">Coccidioides immitis (strain RS)</name>
    <name type="common">Valley fever fungus</name>
    <dbReference type="NCBI Taxonomy" id="246410"/>
    <lineage>
        <taxon>Eukaryota</taxon>
        <taxon>Fungi</taxon>
        <taxon>Dikarya</taxon>
        <taxon>Ascomycota</taxon>
        <taxon>Pezizomycotina</taxon>
        <taxon>Eurotiomycetes</taxon>
        <taxon>Eurotiomycetidae</taxon>
        <taxon>Onygenales</taxon>
        <taxon>Onygenaceae</taxon>
        <taxon>Coccidioides</taxon>
    </lineage>
</organism>
<evidence type="ECO:0000256" key="1">
    <source>
        <dbReference type="SAM" id="MobiDB-lite"/>
    </source>
</evidence>
<keyword evidence="3" id="KW-1185">Reference proteome</keyword>
<protein>
    <submittedName>
        <fullName evidence="2">Uncharacterized protein</fullName>
    </submittedName>
</protein>
<dbReference type="InParanoid" id="J3K650"/>
<evidence type="ECO:0000313" key="3">
    <source>
        <dbReference type="Proteomes" id="UP000001261"/>
    </source>
</evidence>
<dbReference type="OrthoDB" id="4191186at2759"/>
<dbReference type="EMBL" id="GG704913">
    <property type="protein sequence ID" value="EAS30011.3"/>
    <property type="molecule type" value="Genomic_DNA"/>
</dbReference>
<feature type="region of interest" description="Disordered" evidence="1">
    <location>
        <begin position="1"/>
        <end position="20"/>
    </location>
</feature>
<dbReference type="GeneID" id="4559980"/>